<reference evidence="6" key="1">
    <citation type="journal article" date="2020" name="Stud. Mycol.">
        <title>101 Dothideomycetes genomes: a test case for predicting lifestyles and emergence of pathogens.</title>
        <authorList>
            <person name="Haridas S."/>
            <person name="Albert R."/>
            <person name="Binder M."/>
            <person name="Bloem J."/>
            <person name="Labutti K."/>
            <person name="Salamov A."/>
            <person name="Andreopoulos B."/>
            <person name="Baker S."/>
            <person name="Barry K."/>
            <person name="Bills G."/>
            <person name="Bluhm B."/>
            <person name="Cannon C."/>
            <person name="Castanera R."/>
            <person name="Culley D."/>
            <person name="Daum C."/>
            <person name="Ezra D."/>
            <person name="Gonzalez J."/>
            <person name="Henrissat B."/>
            <person name="Kuo A."/>
            <person name="Liang C."/>
            <person name="Lipzen A."/>
            <person name="Lutzoni F."/>
            <person name="Magnuson J."/>
            <person name="Mondo S."/>
            <person name="Nolan M."/>
            <person name="Ohm R."/>
            <person name="Pangilinan J."/>
            <person name="Park H.-J."/>
            <person name="Ramirez L."/>
            <person name="Alfaro M."/>
            <person name="Sun H."/>
            <person name="Tritt A."/>
            <person name="Yoshinaga Y."/>
            <person name="Zwiers L.-H."/>
            <person name="Turgeon B."/>
            <person name="Goodwin S."/>
            <person name="Spatafora J."/>
            <person name="Crous P."/>
            <person name="Grigoriev I."/>
        </authorList>
    </citation>
    <scope>NUCLEOTIDE SEQUENCE</scope>
    <source>
        <strain evidence="6">CBS 161.51</strain>
    </source>
</reference>
<dbReference type="GO" id="GO:0008270">
    <property type="term" value="F:zinc ion binding"/>
    <property type="evidence" value="ECO:0007669"/>
    <property type="project" value="UniProtKB-KW"/>
</dbReference>
<keyword evidence="3" id="KW-0862">Zinc</keyword>
<evidence type="ECO:0000256" key="3">
    <source>
        <dbReference type="ARBA" id="ARBA00022833"/>
    </source>
</evidence>
<evidence type="ECO:0000256" key="1">
    <source>
        <dbReference type="ARBA" id="ARBA00022723"/>
    </source>
</evidence>
<evidence type="ECO:0000259" key="5">
    <source>
        <dbReference type="PROSITE" id="PS50089"/>
    </source>
</evidence>
<dbReference type="AlphaFoldDB" id="A0A6A5SK78"/>
<dbReference type="SUPFAM" id="SSF57850">
    <property type="entry name" value="RING/U-box"/>
    <property type="match status" value="1"/>
</dbReference>
<accession>A0A6A5SK78</accession>
<protein>
    <recommendedName>
        <fullName evidence="5">RING-type domain-containing protein</fullName>
    </recommendedName>
</protein>
<dbReference type="InterPro" id="IPR001841">
    <property type="entry name" value="Znf_RING"/>
</dbReference>
<keyword evidence="7" id="KW-1185">Reference proteome</keyword>
<evidence type="ECO:0000256" key="2">
    <source>
        <dbReference type="ARBA" id="ARBA00022771"/>
    </source>
</evidence>
<evidence type="ECO:0000313" key="7">
    <source>
        <dbReference type="Proteomes" id="UP000800038"/>
    </source>
</evidence>
<evidence type="ECO:0000313" key="6">
    <source>
        <dbReference type="EMBL" id="KAF1941031.1"/>
    </source>
</evidence>
<keyword evidence="2 4" id="KW-0863">Zinc-finger</keyword>
<name>A0A6A5SK78_9PLEO</name>
<dbReference type="EMBL" id="ML976053">
    <property type="protein sequence ID" value="KAF1941031.1"/>
    <property type="molecule type" value="Genomic_DNA"/>
</dbReference>
<dbReference type="OrthoDB" id="8062037at2759"/>
<dbReference type="PROSITE" id="PS50089">
    <property type="entry name" value="ZF_RING_2"/>
    <property type="match status" value="1"/>
</dbReference>
<evidence type="ECO:0000256" key="4">
    <source>
        <dbReference type="PROSITE-ProRule" id="PRU00175"/>
    </source>
</evidence>
<feature type="domain" description="RING-type" evidence="5">
    <location>
        <begin position="234"/>
        <end position="295"/>
    </location>
</feature>
<dbReference type="InterPro" id="IPR013083">
    <property type="entry name" value="Znf_RING/FYVE/PHD"/>
</dbReference>
<dbReference type="CDD" id="cd16448">
    <property type="entry name" value="RING-H2"/>
    <property type="match status" value="1"/>
</dbReference>
<dbReference type="Gene3D" id="3.30.40.10">
    <property type="entry name" value="Zinc/RING finger domain, C3HC4 (zinc finger)"/>
    <property type="match status" value="1"/>
</dbReference>
<keyword evidence="1" id="KW-0479">Metal-binding</keyword>
<gene>
    <name evidence="6" type="ORF">EJ02DRAFT_455470</name>
</gene>
<organism evidence="6 7">
    <name type="scientific">Clathrospora elynae</name>
    <dbReference type="NCBI Taxonomy" id="706981"/>
    <lineage>
        <taxon>Eukaryota</taxon>
        <taxon>Fungi</taxon>
        <taxon>Dikarya</taxon>
        <taxon>Ascomycota</taxon>
        <taxon>Pezizomycotina</taxon>
        <taxon>Dothideomycetes</taxon>
        <taxon>Pleosporomycetidae</taxon>
        <taxon>Pleosporales</taxon>
        <taxon>Diademaceae</taxon>
        <taxon>Clathrospora</taxon>
    </lineage>
</organism>
<dbReference type="InterPro" id="IPR027370">
    <property type="entry name" value="Znf-RING_euk"/>
</dbReference>
<dbReference type="Proteomes" id="UP000800038">
    <property type="component" value="Unassembled WGS sequence"/>
</dbReference>
<dbReference type="Pfam" id="PF13445">
    <property type="entry name" value="zf-RING_UBOX"/>
    <property type="match status" value="1"/>
</dbReference>
<sequence length="406" mass="46377">MFDEPDNWIPQSSLAPASAPVYQRVRLRMRNLRGLRNFGQEHNNPQSVLSMTPEVIRKFNQQHLLGSPGSSRITTLTDDELEQEASQARPWLFGLFDCHERLLDREHQMRMFRLAVEKQMAGCSDHWSEMERLYMALTDYELGTPEERLRFGFLVVLQLNLSGQLQDVSKLATVRTDRIQRAATMDAELDELRAQIVEKGRSMKVDHFACAIPLSLLTATANNVSVIDDNAGCCPICQNSYTAVSDFSIEELLADFPVRIKHCGHVVGKACLEQWMATPKIEAAKYPHRTCPLCRIKIEGVTAPRVPDQLSQHLKSDRRAMDTVRELVYGWDVELEECLESIVTCMSEDIACRELRAVITSKKEGKVLDGRIAELRKEKWAWGFRGDGVWGRLRDEWMDSGVVRRE</sequence>
<proteinExistence type="predicted"/>